<accession>A0A1F8GBA3</accession>
<evidence type="ECO:0000313" key="1">
    <source>
        <dbReference type="EMBL" id="OGN22672.1"/>
    </source>
</evidence>
<evidence type="ECO:0000313" key="2">
    <source>
        <dbReference type="Proteomes" id="UP000178227"/>
    </source>
</evidence>
<protein>
    <submittedName>
        <fullName evidence="1">Uncharacterized protein</fullName>
    </submittedName>
</protein>
<dbReference type="EMBL" id="MGKI01000010">
    <property type="protein sequence ID" value="OGN22672.1"/>
    <property type="molecule type" value="Genomic_DNA"/>
</dbReference>
<reference evidence="1 2" key="1">
    <citation type="journal article" date="2016" name="Nat. Commun.">
        <title>Thousands of microbial genomes shed light on interconnected biogeochemical processes in an aquifer system.</title>
        <authorList>
            <person name="Anantharaman K."/>
            <person name="Brown C.T."/>
            <person name="Hug L.A."/>
            <person name="Sharon I."/>
            <person name="Castelle C.J."/>
            <person name="Probst A.J."/>
            <person name="Thomas B.C."/>
            <person name="Singh A."/>
            <person name="Wilkins M.J."/>
            <person name="Karaoz U."/>
            <person name="Brodie E.L."/>
            <person name="Williams K.H."/>
            <person name="Hubbard S.S."/>
            <person name="Banfield J.F."/>
        </authorList>
    </citation>
    <scope>NUCLEOTIDE SEQUENCE [LARGE SCALE GENOMIC DNA]</scope>
</reference>
<gene>
    <name evidence="1" type="ORF">A2918_01055</name>
</gene>
<name>A0A1F8GBA3_9BACT</name>
<dbReference type="Proteomes" id="UP000178227">
    <property type="component" value="Unassembled WGS sequence"/>
</dbReference>
<organism evidence="1 2">
    <name type="scientific">Candidatus Yanofskybacteria bacterium RIFCSPLOWO2_01_FULL_42_49</name>
    <dbReference type="NCBI Taxonomy" id="1802694"/>
    <lineage>
        <taxon>Bacteria</taxon>
        <taxon>Candidatus Yanofskyibacteriota</taxon>
    </lineage>
</organism>
<proteinExistence type="predicted"/>
<dbReference type="STRING" id="1802694.A2918_01055"/>
<dbReference type="AlphaFoldDB" id="A0A1F8GBA3"/>
<comment type="caution">
    <text evidence="1">The sequence shown here is derived from an EMBL/GenBank/DDBJ whole genome shotgun (WGS) entry which is preliminary data.</text>
</comment>
<sequence length="293" mass="32183">MDKKIYILAPVVAAGLFYFAAAFSFQFSTPLFNVEKMKAGSLSNLQEQVVPSRGVRLPIKWEDLGVRMIEAGIINNERFEALYANRGGLDEEMKKLLYGKNNGEIKITPENSGTLLNLLWALGLGNKNEILEKGPMSDPKYGGAGGFASTGGWTLADGSTMNHYSAHSLIILTEGQQELVERVSKNIYRPCCSNPTHFPDCNHGMAMLGFLELMASQDASEEEMYRAALAVNSYWFPDTYLAIAQFLEIKGFDWRKAEPKDLLGYNFSSSAGYQQVLSELKSRGGNAGGSCGV</sequence>